<reference evidence="1" key="2">
    <citation type="journal article" date="2015" name="Fish Shellfish Immunol.">
        <title>Early steps in the European eel (Anguilla anguilla)-Vibrio vulnificus interaction in the gills: Role of the RtxA13 toxin.</title>
        <authorList>
            <person name="Callol A."/>
            <person name="Pajuelo D."/>
            <person name="Ebbesson L."/>
            <person name="Teles M."/>
            <person name="MacKenzie S."/>
            <person name="Amaro C."/>
        </authorList>
    </citation>
    <scope>NUCLEOTIDE SEQUENCE</scope>
</reference>
<proteinExistence type="predicted"/>
<protein>
    <submittedName>
        <fullName evidence="1">Uncharacterized protein</fullName>
    </submittedName>
</protein>
<sequence>MGLDTAQKREVPGTP</sequence>
<dbReference type="EMBL" id="GBXM01100015">
    <property type="protein sequence ID" value="JAH08562.1"/>
    <property type="molecule type" value="Transcribed_RNA"/>
</dbReference>
<name>A0A0E9PWA2_ANGAN</name>
<reference evidence="1" key="1">
    <citation type="submission" date="2014-11" db="EMBL/GenBank/DDBJ databases">
        <authorList>
            <person name="Amaro Gonzalez C."/>
        </authorList>
    </citation>
    <scope>NUCLEOTIDE SEQUENCE</scope>
</reference>
<organism evidence="1">
    <name type="scientific">Anguilla anguilla</name>
    <name type="common">European freshwater eel</name>
    <name type="synonym">Muraena anguilla</name>
    <dbReference type="NCBI Taxonomy" id="7936"/>
    <lineage>
        <taxon>Eukaryota</taxon>
        <taxon>Metazoa</taxon>
        <taxon>Chordata</taxon>
        <taxon>Craniata</taxon>
        <taxon>Vertebrata</taxon>
        <taxon>Euteleostomi</taxon>
        <taxon>Actinopterygii</taxon>
        <taxon>Neopterygii</taxon>
        <taxon>Teleostei</taxon>
        <taxon>Anguilliformes</taxon>
        <taxon>Anguillidae</taxon>
        <taxon>Anguilla</taxon>
    </lineage>
</organism>
<accession>A0A0E9PWA2</accession>
<evidence type="ECO:0000313" key="1">
    <source>
        <dbReference type="EMBL" id="JAH08562.1"/>
    </source>
</evidence>